<dbReference type="Gene3D" id="2.40.50.140">
    <property type="entry name" value="Nucleic acid-binding proteins"/>
    <property type="match status" value="1"/>
</dbReference>
<feature type="domain" description="CSD" evidence="3">
    <location>
        <begin position="5"/>
        <end position="68"/>
    </location>
</feature>
<dbReference type="NCBIfam" id="NF038236">
    <property type="entry name" value="retron_eff_Se72"/>
    <property type="match status" value="1"/>
</dbReference>
<dbReference type="InterPro" id="IPR002059">
    <property type="entry name" value="CSP_DNA-bd"/>
</dbReference>
<dbReference type="EMBL" id="JANUHB010000003">
    <property type="protein sequence ID" value="MCS0808965.1"/>
    <property type="molecule type" value="Genomic_DNA"/>
</dbReference>
<dbReference type="InterPro" id="IPR012156">
    <property type="entry name" value="Cold_shock_CspA"/>
</dbReference>
<gene>
    <name evidence="4" type="ORF">NX774_13630</name>
</gene>
<accession>A0ABT2DCA4</accession>
<dbReference type="SUPFAM" id="SSF50249">
    <property type="entry name" value="Nucleic acid-binding proteins"/>
    <property type="match status" value="1"/>
</dbReference>
<dbReference type="InterPro" id="IPR012340">
    <property type="entry name" value="NA-bd_OB-fold"/>
</dbReference>
<comment type="caution">
    <text evidence="4">The sequence shown here is derived from an EMBL/GenBank/DDBJ whole genome shotgun (WGS) entry which is preliminary data.</text>
</comment>
<protein>
    <submittedName>
        <fullName evidence="4">Retron Se72 family effector protein</fullName>
    </submittedName>
</protein>
<dbReference type="PROSITE" id="PS51857">
    <property type="entry name" value="CSD_2"/>
    <property type="match status" value="1"/>
</dbReference>
<comment type="subcellular location">
    <subcellularLocation>
        <location evidence="1">Cytoplasm</location>
    </subcellularLocation>
</comment>
<dbReference type="Pfam" id="PF00313">
    <property type="entry name" value="CSD"/>
    <property type="match status" value="1"/>
</dbReference>
<name>A0ABT2DCA4_9BURK</name>
<evidence type="ECO:0000256" key="2">
    <source>
        <dbReference type="ARBA" id="ARBA00022490"/>
    </source>
</evidence>
<keyword evidence="2" id="KW-0963">Cytoplasm</keyword>
<organism evidence="4 5">
    <name type="scientific">Massilia agilis</name>
    <dbReference type="NCBI Taxonomy" id="1811226"/>
    <lineage>
        <taxon>Bacteria</taxon>
        <taxon>Pseudomonadati</taxon>
        <taxon>Pseudomonadota</taxon>
        <taxon>Betaproteobacteria</taxon>
        <taxon>Burkholderiales</taxon>
        <taxon>Oxalobacteraceae</taxon>
        <taxon>Telluria group</taxon>
        <taxon>Massilia</taxon>
    </lineage>
</organism>
<dbReference type="Proteomes" id="UP001206126">
    <property type="component" value="Unassembled WGS sequence"/>
</dbReference>
<dbReference type="RefSeq" id="WP_258822777.1">
    <property type="nucleotide sequence ID" value="NZ_JANUHB010000003.1"/>
</dbReference>
<dbReference type="InterPro" id="IPR011129">
    <property type="entry name" value="CSD"/>
</dbReference>
<evidence type="ECO:0000259" key="3">
    <source>
        <dbReference type="PROSITE" id="PS51857"/>
    </source>
</evidence>
<proteinExistence type="predicted"/>
<sequence length="73" mass="8028">MEAIVEEGVVNEYFALKGYGFIRRSKGRDVFFFYNDLAEGDAKVDVGDRVTFSTVPGKKGPKAITIKKVGSAH</sequence>
<evidence type="ECO:0000313" key="4">
    <source>
        <dbReference type="EMBL" id="MCS0808965.1"/>
    </source>
</evidence>
<reference evidence="4 5" key="1">
    <citation type="submission" date="2022-08" db="EMBL/GenBank/DDBJ databases">
        <title>Reclassification of Massilia species as members of the genera Telluria, Duganella, Pseudoduganella, Mokoshia gen. nov. and Zemynaea gen. nov. using orthogonal and non-orthogonal genome-based approaches.</title>
        <authorList>
            <person name="Bowman J.P."/>
        </authorList>
    </citation>
    <scope>NUCLEOTIDE SEQUENCE [LARGE SCALE GENOMIC DNA]</scope>
    <source>
        <strain evidence="4 5">JCM 31605</strain>
    </source>
</reference>
<dbReference type="SMART" id="SM00357">
    <property type="entry name" value="CSP"/>
    <property type="match status" value="1"/>
</dbReference>
<evidence type="ECO:0000256" key="1">
    <source>
        <dbReference type="ARBA" id="ARBA00004496"/>
    </source>
</evidence>
<dbReference type="PIRSF" id="PIRSF002599">
    <property type="entry name" value="Cold_shock_A"/>
    <property type="match status" value="1"/>
</dbReference>
<keyword evidence="5" id="KW-1185">Reference proteome</keyword>
<evidence type="ECO:0000313" key="5">
    <source>
        <dbReference type="Proteomes" id="UP001206126"/>
    </source>
</evidence>
<dbReference type="PRINTS" id="PR00050">
    <property type="entry name" value="COLDSHOCK"/>
</dbReference>